<dbReference type="GO" id="GO:0004497">
    <property type="term" value="F:monooxygenase activity"/>
    <property type="evidence" value="ECO:0007669"/>
    <property type="project" value="UniProtKB-KW"/>
</dbReference>
<dbReference type="EMBL" id="AHDJ01000065">
    <property type="protein sequence ID" value="EJQ37435.1"/>
    <property type="molecule type" value="Genomic_DNA"/>
</dbReference>
<keyword evidence="3 7" id="KW-0479">Metal-binding</keyword>
<dbReference type="PANTHER" id="PTHR46696:SF1">
    <property type="entry name" value="CYTOCHROME P450 YJIB-RELATED"/>
    <property type="match status" value="1"/>
</dbReference>
<dbReference type="Proteomes" id="UP000006600">
    <property type="component" value="Unassembled WGS sequence"/>
</dbReference>
<dbReference type="SUPFAM" id="SSF48264">
    <property type="entry name" value="Cytochrome P450"/>
    <property type="match status" value="1"/>
</dbReference>
<evidence type="ECO:0000256" key="1">
    <source>
        <dbReference type="ARBA" id="ARBA00010617"/>
    </source>
</evidence>
<dbReference type="PRINTS" id="PR00359">
    <property type="entry name" value="BP450"/>
</dbReference>
<dbReference type="GO" id="GO:0016705">
    <property type="term" value="F:oxidoreductase activity, acting on paired donors, with incorporation or reduction of molecular oxygen"/>
    <property type="evidence" value="ECO:0007669"/>
    <property type="project" value="InterPro"/>
</dbReference>
<evidence type="ECO:0000313" key="8">
    <source>
        <dbReference type="EMBL" id="EJQ37435.1"/>
    </source>
</evidence>
<dbReference type="InterPro" id="IPR017972">
    <property type="entry name" value="Cyt_P450_CS"/>
</dbReference>
<evidence type="ECO:0000256" key="2">
    <source>
        <dbReference type="ARBA" id="ARBA00022617"/>
    </source>
</evidence>
<dbReference type="PROSITE" id="PS00086">
    <property type="entry name" value="CYTOCHROME_P450"/>
    <property type="match status" value="1"/>
</dbReference>
<dbReference type="FunFam" id="1.10.630.10:FF:000018">
    <property type="entry name" value="Cytochrome P450 monooxygenase"/>
    <property type="match status" value="1"/>
</dbReference>
<dbReference type="PANTHER" id="PTHR46696">
    <property type="entry name" value="P450, PUTATIVE (EUROFUNG)-RELATED"/>
    <property type="match status" value="1"/>
</dbReference>
<keyword evidence="4 7" id="KW-0560">Oxidoreductase</keyword>
<evidence type="ECO:0000256" key="5">
    <source>
        <dbReference type="ARBA" id="ARBA00023004"/>
    </source>
</evidence>
<evidence type="ECO:0000313" key="9">
    <source>
        <dbReference type="Proteomes" id="UP000006600"/>
    </source>
</evidence>
<organism evidence="8 9">
    <name type="scientific">Bacillus cereus BAG5X1-1</name>
    <dbReference type="NCBI Taxonomy" id="1053189"/>
    <lineage>
        <taxon>Bacteria</taxon>
        <taxon>Bacillati</taxon>
        <taxon>Bacillota</taxon>
        <taxon>Bacilli</taxon>
        <taxon>Bacillales</taxon>
        <taxon>Bacillaceae</taxon>
        <taxon>Bacillus</taxon>
        <taxon>Bacillus cereus group</taxon>
    </lineage>
</organism>
<protein>
    <recommendedName>
        <fullName evidence="10">Cytochrome P450</fullName>
    </recommendedName>
</protein>
<evidence type="ECO:0000256" key="6">
    <source>
        <dbReference type="ARBA" id="ARBA00023033"/>
    </source>
</evidence>
<evidence type="ECO:0008006" key="10">
    <source>
        <dbReference type="Google" id="ProtNLM"/>
    </source>
</evidence>
<comment type="caution">
    <text evidence="8">The sequence shown here is derived from an EMBL/GenBank/DDBJ whole genome shotgun (WGS) entry which is preliminary data.</text>
</comment>
<keyword evidence="2 7" id="KW-0349">Heme</keyword>
<evidence type="ECO:0000256" key="4">
    <source>
        <dbReference type="ARBA" id="ARBA00023002"/>
    </source>
</evidence>
<dbReference type="Gene3D" id="1.10.630.10">
    <property type="entry name" value="Cytochrome P450"/>
    <property type="match status" value="1"/>
</dbReference>
<reference evidence="8 9" key="1">
    <citation type="submission" date="2012-04" db="EMBL/GenBank/DDBJ databases">
        <title>The Genome Sequence of Bacillus cereus BAG5X1-1.</title>
        <authorList>
            <consortium name="The Broad Institute Genome Sequencing Platform"/>
            <consortium name="The Broad Institute Genome Sequencing Center for Infectious Disease"/>
            <person name="Feldgarden M."/>
            <person name="Van der Auwera G.A."/>
            <person name="Mahillon J."/>
            <person name="Duprez V."/>
            <person name="Timmery S."/>
            <person name="Mattelet C."/>
            <person name="Dierick K."/>
            <person name="Sun M."/>
            <person name="Yu Z."/>
            <person name="Zhu L."/>
            <person name="Hu X."/>
            <person name="Shank E.B."/>
            <person name="Swiecicka I."/>
            <person name="Hansen B.M."/>
            <person name="Andrup L."/>
            <person name="Young S.K."/>
            <person name="Zeng Q."/>
            <person name="Gargeya S."/>
            <person name="Fitzgerald M."/>
            <person name="Haas B."/>
            <person name="Abouelleil A."/>
            <person name="Alvarado L."/>
            <person name="Arachchi H.M."/>
            <person name="Berlin A."/>
            <person name="Chapman S.B."/>
            <person name="Goldberg J."/>
            <person name="Griggs A."/>
            <person name="Gujja S."/>
            <person name="Hansen M."/>
            <person name="Howarth C."/>
            <person name="Imamovic A."/>
            <person name="Larimer J."/>
            <person name="McCowen C."/>
            <person name="Montmayeur A."/>
            <person name="Murphy C."/>
            <person name="Neiman D."/>
            <person name="Pearson M."/>
            <person name="Priest M."/>
            <person name="Roberts A."/>
            <person name="Saif S."/>
            <person name="Shea T."/>
            <person name="Sisk P."/>
            <person name="Sykes S."/>
            <person name="Wortman J."/>
            <person name="Nusbaum C."/>
            <person name="Birren B."/>
        </authorList>
    </citation>
    <scope>NUCLEOTIDE SEQUENCE [LARGE SCALE GENOMIC DNA]</scope>
    <source>
        <strain evidence="8 9">BAG5X1-1</strain>
    </source>
</reference>
<dbReference type="InterPro" id="IPR001128">
    <property type="entry name" value="Cyt_P450"/>
</dbReference>
<comment type="similarity">
    <text evidence="1 7">Belongs to the cytochrome P450 family.</text>
</comment>
<sequence>MSVKIEPIFLHEITQFKTNQERWNPYPWFKEMRENTPIYYDNNQDVWNVFRYDDVKRVISDHKLFSNKRSRSFVPIPNLTDNKSNVNFSDPPIHTHRRTFLNKAFTPKTLNAWEPRIQAIANEVIEQIGDRKQIDFLQDFAILIPNLVIADLLGVPSKDRSLFKEWSNIIFLPKEQQEGLKQKKMQAFKEFYEYLIPIVQEKRKNPSHDIISDLIKAESKEERLTDQEVIASAINILGGGYKVKTILLANSIYCFLKDKPGTYQELHKHPHLIPQAIEEVFRYRFPGVLERQILQDTNVLGHEMKKGQIVVAWTSSANRDESHFPEADEFNIHRLGNQKHLAFGAGRHFCPGTALSRMEAKIALTTFIQHFSNISLSPDFNVTDHLVVSNTGASLKSLPLRIGK</sequence>
<proteinExistence type="inferred from homology"/>
<name>J8AD68_BACCE</name>
<evidence type="ECO:0000256" key="7">
    <source>
        <dbReference type="RuleBase" id="RU000461"/>
    </source>
</evidence>
<dbReference type="GO" id="GO:0005506">
    <property type="term" value="F:iron ion binding"/>
    <property type="evidence" value="ECO:0007669"/>
    <property type="project" value="InterPro"/>
</dbReference>
<dbReference type="InterPro" id="IPR002397">
    <property type="entry name" value="Cyt_P450_B"/>
</dbReference>
<accession>J8AD68</accession>
<keyword evidence="5 7" id="KW-0408">Iron</keyword>
<keyword evidence="6 7" id="KW-0503">Monooxygenase</keyword>
<evidence type="ECO:0000256" key="3">
    <source>
        <dbReference type="ARBA" id="ARBA00022723"/>
    </source>
</evidence>
<gene>
    <name evidence="8" type="ORF">IEE_05221</name>
</gene>
<dbReference type="AlphaFoldDB" id="J8AD68"/>
<dbReference type="PATRIC" id="fig|1053189.3.peg.5323"/>
<dbReference type="GO" id="GO:0020037">
    <property type="term" value="F:heme binding"/>
    <property type="evidence" value="ECO:0007669"/>
    <property type="project" value="InterPro"/>
</dbReference>
<dbReference type="InterPro" id="IPR036396">
    <property type="entry name" value="Cyt_P450_sf"/>
</dbReference>
<dbReference type="RefSeq" id="WP_002107073.1">
    <property type="nucleotide sequence ID" value="NZ_JH791997.1"/>
</dbReference>
<dbReference type="Pfam" id="PF00067">
    <property type="entry name" value="p450"/>
    <property type="match status" value="1"/>
</dbReference>
<dbReference type="CDD" id="cd11032">
    <property type="entry name" value="P450_EryK-like"/>
    <property type="match status" value="1"/>
</dbReference>
<dbReference type="HOGENOM" id="CLU_033716_0_2_9"/>